<dbReference type="OrthoDB" id="5598852at2759"/>
<accession>A0A2J6TU04</accession>
<dbReference type="InterPro" id="IPR011009">
    <property type="entry name" value="Kinase-like_dom_sf"/>
</dbReference>
<dbReference type="InterPro" id="IPR002575">
    <property type="entry name" value="Aminoglycoside_PTrfase"/>
</dbReference>
<name>A0A2J6TU04_9HELO</name>
<dbReference type="RefSeq" id="XP_024743399.1">
    <property type="nucleotide sequence ID" value="XM_024873718.1"/>
</dbReference>
<dbReference type="Pfam" id="PF01636">
    <property type="entry name" value="APH"/>
    <property type="match status" value="1"/>
</dbReference>
<evidence type="ECO:0000259" key="1">
    <source>
        <dbReference type="Pfam" id="PF01636"/>
    </source>
</evidence>
<dbReference type="AlphaFoldDB" id="A0A2J6TU04"/>
<evidence type="ECO:0000313" key="3">
    <source>
        <dbReference type="Proteomes" id="UP000235371"/>
    </source>
</evidence>
<dbReference type="SUPFAM" id="SSF56112">
    <property type="entry name" value="Protein kinase-like (PK-like)"/>
    <property type="match status" value="1"/>
</dbReference>
<proteinExistence type="predicted"/>
<protein>
    <recommendedName>
        <fullName evidence="1">Aminoglycoside phosphotransferase domain-containing protein</fullName>
    </recommendedName>
</protein>
<gene>
    <name evidence="2" type="ORF">K444DRAFT_516877</name>
</gene>
<sequence>MTIDASINDFFQRSGLTSRDRLECNKFIESLYPGRLISPASCQGYCSLTIFVGDDTVIQFRTHSYRLDLRITDAAQEVYGTFAPETTYLTTLPESRLDVYHMGRIAGVSFKLFRASEALIAGSTNQRIELCKDFATFLAKSWLNGNTEDLPLGQVGKSLVNRLKSLATDLPPRFQPAVRDVLRNFHRIEGLPWVLTHGDIVAANIMVNSSTGRLTGLVDWAEAERLPFGTCLYGLEEILGEMTTAGFRYHEDAEELRALFWTELQGCVSDLEQKPVLDAVRLARDLGVLLWHGIAFDNGAIDRVVQEGRDIEEIQRLDAFLDLSGHKRCGLDSQNVIGINT</sequence>
<dbReference type="STRING" id="1095630.A0A2J6TU04"/>
<keyword evidence="3" id="KW-1185">Reference proteome</keyword>
<reference evidence="2 3" key="1">
    <citation type="submission" date="2016-04" db="EMBL/GenBank/DDBJ databases">
        <title>A degradative enzymes factory behind the ericoid mycorrhizal symbiosis.</title>
        <authorList>
            <consortium name="DOE Joint Genome Institute"/>
            <person name="Martino E."/>
            <person name="Morin E."/>
            <person name="Grelet G."/>
            <person name="Kuo A."/>
            <person name="Kohler A."/>
            <person name="Daghino S."/>
            <person name="Barry K."/>
            <person name="Choi C."/>
            <person name="Cichocki N."/>
            <person name="Clum A."/>
            <person name="Copeland A."/>
            <person name="Hainaut M."/>
            <person name="Haridas S."/>
            <person name="Labutti K."/>
            <person name="Lindquist E."/>
            <person name="Lipzen A."/>
            <person name="Khouja H.-R."/>
            <person name="Murat C."/>
            <person name="Ohm R."/>
            <person name="Olson A."/>
            <person name="Spatafora J."/>
            <person name="Veneault-Fourrey C."/>
            <person name="Henrissat B."/>
            <person name="Grigoriev I."/>
            <person name="Martin F."/>
            <person name="Perotto S."/>
        </authorList>
    </citation>
    <scope>NUCLEOTIDE SEQUENCE [LARGE SCALE GENOMIC DNA]</scope>
    <source>
        <strain evidence="2 3">E</strain>
    </source>
</reference>
<feature type="domain" description="Aminoglycoside phosphotransferase" evidence="1">
    <location>
        <begin position="125"/>
        <end position="223"/>
    </location>
</feature>
<dbReference type="InParanoid" id="A0A2J6TU04"/>
<dbReference type="GeneID" id="36581798"/>
<dbReference type="Proteomes" id="UP000235371">
    <property type="component" value="Unassembled WGS sequence"/>
</dbReference>
<dbReference type="Gene3D" id="3.90.1200.10">
    <property type="match status" value="1"/>
</dbReference>
<dbReference type="EMBL" id="KZ613743">
    <property type="protein sequence ID" value="PMD66495.1"/>
    <property type="molecule type" value="Genomic_DNA"/>
</dbReference>
<organism evidence="2 3">
    <name type="scientific">Hyaloscypha bicolor E</name>
    <dbReference type="NCBI Taxonomy" id="1095630"/>
    <lineage>
        <taxon>Eukaryota</taxon>
        <taxon>Fungi</taxon>
        <taxon>Dikarya</taxon>
        <taxon>Ascomycota</taxon>
        <taxon>Pezizomycotina</taxon>
        <taxon>Leotiomycetes</taxon>
        <taxon>Helotiales</taxon>
        <taxon>Hyaloscyphaceae</taxon>
        <taxon>Hyaloscypha</taxon>
        <taxon>Hyaloscypha bicolor</taxon>
    </lineage>
</organism>
<evidence type="ECO:0000313" key="2">
    <source>
        <dbReference type="EMBL" id="PMD66495.1"/>
    </source>
</evidence>